<feature type="region of interest" description="Disordered" evidence="1">
    <location>
        <begin position="352"/>
        <end position="376"/>
    </location>
</feature>
<evidence type="ECO:0000313" key="3">
    <source>
        <dbReference type="EMBL" id="AGO83913.1"/>
    </source>
</evidence>
<protein>
    <submittedName>
        <fullName evidence="3">Uncharacterized protein</fullName>
    </submittedName>
</protein>
<accession>S4VU87</accession>
<dbReference type="Proteomes" id="UP000204584">
    <property type="component" value="Segment"/>
</dbReference>
<dbReference type="EMBL" id="KC977571">
    <property type="protein sequence ID" value="AGO83913.1"/>
    <property type="molecule type" value="Genomic_DNA"/>
</dbReference>
<organism evidence="3 4">
    <name type="scientific">Pandoravirus salinus</name>
    <dbReference type="NCBI Taxonomy" id="1349410"/>
    <lineage>
        <taxon>Viruses</taxon>
        <taxon>Pandoravirus</taxon>
    </lineage>
</organism>
<evidence type="ECO:0000256" key="2">
    <source>
        <dbReference type="SAM" id="Phobius"/>
    </source>
</evidence>
<keyword evidence="2" id="KW-0472">Membrane</keyword>
<reference evidence="3 4" key="1">
    <citation type="journal article" date="2013" name="Science">
        <title>Pandoraviruses: amoeba viruses with genomes up to 2.5 Mb reaching that of parasitic eukaryotes.</title>
        <authorList>
            <person name="Philippe N."/>
            <person name="Legendre M."/>
            <person name="Doutre G."/>
            <person name="Coute Y."/>
            <person name="Poirot O."/>
            <person name="Lescot M."/>
            <person name="Arslan D."/>
            <person name="Seltzer V."/>
            <person name="Bertaux L."/>
            <person name="Bruley C."/>
            <person name="Garin J."/>
            <person name="Claverie J.M."/>
            <person name="Abergel C."/>
        </authorList>
    </citation>
    <scope>NUCLEOTIDE SEQUENCE [LARGE SCALE GENOMIC DNA]</scope>
</reference>
<feature type="transmembrane region" description="Helical" evidence="2">
    <location>
        <begin position="80"/>
        <end position="102"/>
    </location>
</feature>
<keyword evidence="2" id="KW-0812">Transmembrane</keyword>
<proteinExistence type="predicted"/>
<keyword evidence="4" id="KW-1185">Reference proteome</keyword>
<gene>
    <name evidence="3" type="ORF">psal_cds_307</name>
</gene>
<dbReference type="KEGG" id="vg:16605700"/>
<dbReference type="GeneID" id="16605700"/>
<sequence length="422" mass="43074">MAALWQQQRPWATSCSAVRYAGPAPVPTLATAAPIAVAEAPAATTTTTRTAAVLVPSATVPLASLQAAERTNEVLSRQRWAAIGLVLAAALILLVLMLWVWLKDRCTSDGDCAGLCPRADVPCASRCNRGRCEQVPVSCTQPGQAWCPSRRACIDTRTEVCAAPGVLPVQPVVPPITPPITPPVTPPAVPPVTPPVVPHGMLGQQQQQVPLPLPAWSPSIGGAPHGGAGVPVSPVPAAPAQADDATAVALVPIMMHCQWQTGAGLQSVSVNGVVYVVDPNAGAVRLADDDGRLWECGSGGRWWHVGPLDGSRDPAAPHDVGGGGGVTTETVVACWDQTVDMVWTNDAQGHTWAAPRKGGADWSPCDPASGASPAGPPPAVPINMAAAAHDIARGRASVAAAASAVQGIGTPTSSDYYAMAAS</sequence>
<name>S4VU87_9VIRU</name>
<evidence type="ECO:0000313" key="4">
    <source>
        <dbReference type="Proteomes" id="UP000204584"/>
    </source>
</evidence>
<dbReference type="RefSeq" id="YP_008436979.1">
    <property type="nucleotide sequence ID" value="NC_022098.1"/>
</dbReference>
<evidence type="ECO:0000256" key="1">
    <source>
        <dbReference type="SAM" id="MobiDB-lite"/>
    </source>
</evidence>
<keyword evidence="2" id="KW-1133">Transmembrane helix</keyword>